<comment type="subcellular location">
    <subcellularLocation>
        <location evidence="1">Membrane</location>
        <topology evidence="1">Multi-pass membrane protein</topology>
    </subcellularLocation>
</comment>
<dbReference type="InterPro" id="IPR007267">
    <property type="entry name" value="GtrA_DPMS_TM"/>
</dbReference>
<evidence type="ECO:0000256" key="6">
    <source>
        <dbReference type="SAM" id="Phobius"/>
    </source>
</evidence>
<dbReference type="PANTHER" id="PTHR38459">
    <property type="entry name" value="PROPHAGE BACTOPRENOL-LINKED GLUCOSE TRANSLOCASE HOMOLOG"/>
    <property type="match status" value="1"/>
</dbReference>
<feature type="transmembrane region" description="Helical" evidence="6">
    <location>
        <begin position="36"/>
        <end position="53"/>
    </location>
</feature>
<evidence type="ECO:0000256" key="4">
    <source>
        <dbReference type="ARBA" id="ARBA00022989"/>
    </source>
</evidence>
<proteinExistence type="inferred from homology"/>
<comment type="caution">
    <text evidence="8">The sequence shown here is derived from an EMBL/GenBank/DDBJ whole genome shotgun (WGS) entry which is preliminary data.</text>
</comment>
<feature type="transmembrane region" description="Helical" evidence="6">
    <location>
        <begin position="12"/>
        <end position="30"/>
    </location>
</feature>
<evidence type="ECO:0000256" key="2">
    <source>
        <dbReference type="ARBA" id="ARBA00009399"/>
    </source>
</evidence>
<dbReference type="Pfam" id="PF04138">
    <property type="entry name" value="GtrA_DPMS_TM"/>
    <property type="match status" value="1"/>
</dbReference>
<dbReference type="Proteomes" id="UP001438112">
    <property type="component" value="Unassembled WGS sequence"/>
</dbReference>
<evidence type="ECO:0000313" key="8">
    <source>
        <dbReference type="EMBL" id="GAA6114849.1"/>
    </source>
</evidence>
<feature type="transmembrane region" description="Helical" evidence="6">
    <location>
        <begin position="100"/>
        <end position="121"/>
    </location>
</feature>
<keyword evidence="4 6" id="KW-1133">Transmembrane helix</keyword>
<evidence type="ECO:0000259" key="7">
    <source>
        <dbReference type="Pfam" id="PF04138"/>
    </source>
</evidence>
<comment type="similarity">
    <text evidence="2">Belongs to the GtrA family.</text>
</comment>
<dbReference type="EMBL" id="BAABVV010000038">
    <property type="protein sequence ID" value="GAA6114849.1"/>
    <property type="molecule type" value="Genomic_DNA"/>
</dbReference>
<dbReference type="InterPro" id="IPR051401">
    <property type="entry name" value="GtrA_CellWall_Glycosyl"/>
</dbReference>
<sequence>MFSLIKQFFKFGIVGFINTLLTFLIYTFFWKLTSPTIAMAIGYGLTTLLGLTINKKWVFKTSGNVTKTAIKYYLTYIFTWCLTVLLTFLLSVHTSINAEIIPILTLVVTVPVNFILSKLWVFK</sequence>
<evidence type="ECO:0000256" key="5">
    <source>
        <dbReference type="ARBA" id="ARBA00023136"/>
    </source>
</evidence>
<feature type="transmembrane region" description="Helical" evidence="6">
    <location>
        <begin position="73"/>
        <end position="94"/>
    </location>
</feature>
<keyword evidence="3 6" id="KW-0812">Transmembrane</keyword>
<organism evidence="8 9">
    <name type="scientific">Apilactobacillus apinorum</name>
    <dbReference type="NCBI Taxonomy" id="1218495"/>
    <lineage>
        <taxon>Bacteria</taxon>
        <taxon>Bacillati</taxon>
        <taxon>Bacillota</taxon>
        <taxon>Bacilli</taxon>
        <taxon>Lactobacillales</taxon>
        <taxon>Lactobacillaceae</taxon>
        <taxon>Apilactobacillus</taxon>
    </lineage>
</organism>
<accession>A0ABP9ZJ65</accession>
<protein>
    <recommendedName>
        <fullName evidence="7">GtrA/DPMS transmembrane domain-containing protein</fullName>
    </recommendedName>
</protein>
<evidence type="ECO:0000313" key="9">
    <source>
        <dbReference type="Proteomes" id="UP001438112"/>
    </source>
</evidence>
<reference evidence="8 9" key="1">
    <citation type="submission" date="2024-03" db="EMBL/GenBank/DDBJ databases">
        <title>Inconsistent identification of Apilactobacillus kunkeei-related strains obtained by well-developed overall genome related indices.</title>
        <authorList>
            <person name="Maeno S."/>
            <person name="Endo A."/>
        </authorList>
    </citation>
    <scope>NUCLEOTIDE SEQUENCE [LARGE SCALE GENOMIC DNA]</scope>
    <source>
        <strain evidence="8 9">20H-10</strain>
    </source>
</reference>
<gene>
    <name evidence="8" type="ORF">AP20H10_12120</name>
</gene>
<keyword evidence="9" id="KW-1185">Reference proteome</keyword>
<keyword evidence="5 6" id="KW-0472">Membrane</keyword>
<feature type="domain" description="GtrA/DPMS transmembrane" evidence="7">
    <location>
        <begin position="10"/>
        <end position="122"/>
    </location>
</feature>
<evidence type="ECO:0000256" key="3">
    <source>
        <dbReference type="ARBA" id="ARBA00022692"/>
    </source>
</evidence>
<name>A0ABP9ZJ65_9LACO</name>
<dbReference type="PANTHER" id="PTHR38459:SF1">
    <property type="entry name" value="PROPHAGE BACTOPRENOL-LINKED GLUCOSE TRANSLOCASE HOMOLOG"/>
    <property type="match status" value="1"/>
</dbReference>
<dbReference type="RefSeq" id="WP_353318465.1">
    <property type="nucleotide sequence ID" value="NZ_BAABVV010000038.1"/>
</dbReference>
<evidence type="ECO:0000256" key="1">
    <source>
        <dbReference type="ARBA" id="ARBA00004141"/>
    </source>
</evidence>